<protein>
    <submittedName>
        <fullName evidence="2">Prophage antirepressor</fullName>
    </submittedName>
</protein>
<dbReference type="AlphaFoldDB" id="A0A0U1NQS1"/>
<evidence type="ECO:0000313" key="2">
    <source>
        <dbReference type="EMBL" id="CRK80391.1"/>
    </source>
</evidence>
<dbReference type="PANTHER" id="PTHR36180">
    <property type="entry name" value="DNA-BINDING PROTEIN-RELATED-RELATED"/>
    <property type="match status" value="1"/>
</dbReference>
<gene>
    <name evidence="2" type="ORF">BN000_00274</name>
</gene>
<evidence type="ECO:0000313" key="3">
    <source>
        <dbReference type="Proteomes" id="UP000199087"/>
    </source>
</evidence>
<sequence length="149" mass="17380">MANEVMTFNFGMDEVRTVGIDGEPWFVAKNVCEVFGDSNYRRSISRLDEDEKGVSPFYTSKGKQNFTVVNETGLYSLLFHMQPQKKKTMTEEQFQERVNSIRNFKRWITHEVLPSIRKHGAYTTDYVLAKTLDDPEYLIGLIRELKNVK</sequence>
<feature type="domain" description="Bro-N" evidence="1">
    <location>
        <begin position="2"/>
        <end position="120"/>
    </location>
</feature>
<dbReference type="PANTHER" id="PTHR36180:SF2">
    <property type="entry name" value="BRO FAMILY PROTEIN"/>
    <property type="match status" value="1"/>
</dbReference>
<dbReference type="PROSITE" id="PS51750">
    <property type="entry name" value="BRO_N"/>
    <property type="match status" value="1"/>
</dbReference>
<proteinExistence type="predicted"/>
<keyword evidence="3" id="KW-1185">Reference proteome</keyword>
<organism evidence="2 3">
    <name type="scientific">Neobacillus massiliamazoniensis</name>
    <dbReference type="NCBI Taxonomy" id="1499688"/>
    <lineage>
        <taxon>Bacteria</taxon>
        <taxon>Bacillati</taxon>
        <taxon>Bacillota</taxon>
        <taxon>Bacilli</taxon>
        <taxon>Bacillales</taxon>
        <taxon>Bacillaceae</taxon>
        <taxon>Neobacillus</taxon>
    </lineage>
</organism>
<dbReference type="EMBL" id="CVRB01000001">
    <property type="protein sequence ID" value="CRK80391.1"/>
    <property type="molecule type" value="Genomic_DNA"/>
</dbReference>
<dbReference type="RefSeq" id="WP_176699614.1">
    <property type="nucleotide sequence ID" value="NZ_CVRB01000001.1"/>
</dbReference>
<dbReference type="Proteomes" id="UP000199087">
    <property type="component" value="Unassembled WGS sequence"/>
</dbReference>
<dbReference type="STRING" id="1499688.BN000_00274"/>
<reference evidence="3" key="1">
    <citation type="submission" date="2015-05" db="EMBL/GenBank/DDBJ databases">
        <authorList>
            <person name="Urmite Genomes"/>
        </authorList>
    </citation>
    <scope>NUCLEOTIDE SEQUENCE [LARGE SCALE GENOMIC DNA]</scope>
    <source>
        <strain evidence="3">LF1</strain>
    </source>
</reference>
<evidence type="ECO:0000259" key="1">
    <source>
        <dbReference type="PROSITE" id="PS51750"/>
    </source>
</evidence>
<name>A0A0U1NQS1_9BACI</name>
<accession>A0A0U1NQS1</accession>
<dbReference type="SMART" id="SM01040">
    <property type="entry name" value="Bro-N"/>
    <property type="match status" value="1"/>
</dbReference>
<dbReference type="Pfam" id="PF02498">
    <property type="entry name" value="Bro-N"/>
    <property type="match status" value="1"/>
</dbReference>
<dbReference type="InterPro" id="IPR003497">
    <property type="entry name" value="BRO_N_domain"/>
</dbReference>